<evidence type="ECO:0000313" key="2">
    <source>
        <dbReference type="EMBL" id="KKP67019.1"/>
    </source>
</evidence>
<name>A0A0G0BC93_9BACT</name>
<feature type="transmembrane region" description="Helical" evidence="1">
    <location>
        <begin position="76"/>
        <end position="96"/>
    </location>
</feature>
<feature type="transmembrane region" description="Helical" evidence="1">
    <location>
        <begin position="288"/>
        <end position="307"/>
    </location>
</feature>
<feature type="transmembrane region" description="Helical" evidence="1">
    <location>
        <begin position="51"/>
        <end position="70"/>
    </location>
</feature>
<feature type="transmembrane region" description="Helical" evidence="1">
    <location>
        <begin position="195"/>
        <end position="215"/>
    </location>
</feature>
<dbReference type="InterPro" id="IPR025291">
    <property type="entry name" value="DUF4153"/>
</dbReference>
<evidence type="ECO:0000256" key="1">
    <source>
        <dbReference type="SAM" id="Phobius"/>
    </source>
</evidence>
<keyword evidence="1" id="KW-0812">Transmembrane</keyword>
<dbReference type="Proteomes" id="UP000034127">
    <property type="component" value="Unassembled WGS sequence"/>
</dbReference>
<proteinExistence type="predicted"/>
<feature type="transmembrane region" description="Helical" evidence="1">
    <location>
        <begin position="384"/>
        <end position="404"/>
    </location>
</feature>
<comment type="caution">
    <text evidence="2">The sequence shown here is derived from an EMBL/GenBank/DDBJ whole genome shotgun (WGS) entry which is preliminary data.</text>
</comment>
<dbReference type="AlphaFoldDB" id="A0A0G0BC93"/>
<feature type="transmembrane region" description="Helical" evidence="1">
    <location>
        <begin position="319"/>
        <end position="341"/>
    </location>
</feature>
<sequence>MKIITILGYIIFANLFFFHDSGPVSFGLLTLGRFLFLTLIFKSFKSFKKDLLAISAIFFALVFFSLGLLLRANVFIQSLLNFASIAALHVYAYILCSEIPMVRSLFELILAPVYFVGSYIKTFFKTIKIMFSGDLKEIGLQKLRTGRSQTVQSLIIGFIIGLFIIGILISMFTNADPIFASFIKKIVSEEFLQSLFMRVVLSILTGFILLPLLILKRKSIFNSPLQLLKRISFRHEMTVVMTLVAIVIGLFLFIQWPYVFAKVPFETDLSKFGVATYSEYVRKGFLELLKISIFVYGLIWAGLIILRENISKGKSLLKYVQIVVLAEFFIFIFSIFRRVWLYQEYHGWSIVRIYGSFVLLWIFGITIFLGLRHFWQKRWVIGEMIFTVAIIFYIGLFNIESFIVENHPPTVNKKVDYVYLSRMSADGYNGWKKAYVHAKEVINKYENKSTQINRDERKEIAYAGIIIRELSKNYKDLLKQYGTTIELKQYLTAIYNFQKEANYERHVEPNSMMYSTSQTNNINEMLGKINEGKVDYKKTLDSLYVSTSEEKFKFGMGSTYTNQSFYEVPTYSTVTYSYKKVKNNDKDKKIIYNKESYLDRLYVWNSSKFNAYKNIMKDERYEELLQLQGKYFNLYMRIFSQPPNERDFDMDISLDSPLLD</sequence>
<dbReference type="EMBL" id="LBPX01000024">
    <property type="protein sequence ID" value="KKP67019.1"/>
    <property type="molecule type" value="Genomic_DNA"/>
</dbReference>
<dbReference type="Pfam" id="PF13687">
    <property type="entry name" value="DUF4153"/>
    <property type="match status" value="1"/>
</dbReference>
<feature type="transmembrane region" description="Helical" evidence="1">
    <location>
        <begin position="353"/>
        <end position="372"/>
    </location>
</feature>
<feature type="transmembrane region" description="Helical" evidence="1">
    <location>
        <begin position="236"/>
        <end position="258"/>
    </location>
</feature>
<accession>A0A0G0BC93</accession>
<keyword evidence="1" id="KW-0472">Membrane</keyword>
<protein>
    <submittedName>
        <fullName evidence="2">Uncharacterized protein</fullName>
    </submittedName>
</protein>
<gene>
    <name evidence="2" type="ORF">UR63_C0024G0008</name>
</gene>
<organism evidence="2 3">
    <name type="scientific">Candidatus Roizmanbacteria bacterium GW2011_GWC2_35_12</name>
    <dbReference type="NCBI Taxonomy" id="1618485"/>
    <lineage>
        <taxon>Bacteria</taxon>
        <taxon>Candidatus Roizmaniibacteriota</taxon>
    </lineage>
</organism>
<keyword evidence="1" id="KW-1133">Transmembrane helix</keyword>
<reference evidence="2 3" key="1">
    <citation type="journal article" date="2015" name="Nature">
        <title>rRNA introns, odd ribosomes, and small enigmatic genomes across a large radiation of phyla.</title>
        <authorList>
            <person name="Brown C.T."/>
            <person name="Hug L.A."/>
            <person name="Thomas B.C."/>
            <person name="Sharon I."/>
            <person name="Castelle C.J."/>
            <person name="Singh A."/>
            <person name="Wilkins M.J."/>
            <person name="Williams K.H."/>
            <person name="Banfield J.F."/>
        </authorList>
    </citation>
    <scope>NUCLEOTIDE SEQUENCE [LARGE SCALE GENOMIC DNA]</scope>
</reference>
<evidence type="ECO:0000313" key="3">
    <source>
        <dbReference type="Proteomes" id="UP000034127"/>
    </source>
</evidence>
<feature type="transmembrane region" description="Helical" evidence="1">
    <location>
        <begin position="154"/>
        <end position="175"/>
    </location>
</feature>